<organism evidence="10 11">
    <name type="scientific">Ekhidna lutea</name>
    <dbReference type="NCBI Taxonomy" id="447679"/>
    <lineage>
        <taxon>Bacteria</taxon>
        <taxon>Pseudomonadati</taxon>
        <taxon>Bacteroidota</taxon>
        <taxon>Cytophagia</taxon>
        <taxon>Cytophagales</taxon>
        <taxon>Reichenbachiellaceae</taxon>
        <taxon>Ekhidna</taxon>
    </lineage>
</organism>
<dbReference type="CDD" id="cd11304">
    <property type="entry name" value="Cadherin_repeat"/>
    <property type="match status" value="6"/>
</dbReference>
<dbReference type="SMART" id="SM00112">
    <property type="entry name" value="CA"/>
    <property type="match status" value="6"/>
</dbReference>
<accession>A0A239HH62</accession>
<dbReference type="Pfam" id="PF13517">
    <property type="entry name" value="FG-GAP_3"/>
    <property type="match status" value="3"/>
</dbReference>
<dbReference type="InterPro" id="IPR002126">
    <property type="entry name" value="Cadherin-like_dom"/>
</dbReference>
<dbReference type="InterPro" id="IPR028994">
    <property type="entry name" value="Integrin_alpha_N"/>
</dbReference>
<evidence type="ECO:0000256" key="6">
    <source>
        <dbReference type="ARBA" id="ARBA00022889"/>
    </source>
</evidence>
<dbReference type="InterPro" id="IPR015919">
    <property type="entry name" value="Cadherin-like_sf"/>
</dbReference>
<dbReference type="PANTHER" id="PTHR24025:SF23">
    <property type="entry name" value="NEURAL-CADHERIN"/>
    <property type="match status" value="1"/>
</dbReference>
<name>A0A239HH62_EKHLU</name>
<dbReference type="Gene3D" id="2.60.40.60">
    <property type="entry name" value="Cadherins"/>
    <property type="match status" value="9"/>
</dbReference>
<keyword evidence="7" id="KW-1133">Transmembrane helix</keyword>
<evidence type="ECO:0000256" key="5">
    <source>
        <dbReference type="ARBA" id="ARBA00022837"/>
    </source>
</evidence>
<evidence type="ECO:0000313" key="10">
    <source>
        <dbReference type="EMBL" id="SNS80670.1"/>
    </source>
</evidence>
<keyword evidence="4" id="KW-0677">Repeat</keyword>
<feature type="domain" description="Cadherin" evidence="9">
    <location>
        <begin position="1456"/>
        <end position="1555"/>
    </location>
</feature>
<keyword evidence="8" id="KW-0472">Membrane</keyword>
<dbReference type="PRINTS" id="PR00205">
    <property type="entry name" value="CADHERIN"/>
</dbReference>
<evidence type="ECO:0000256" key="4">
    <source>
        <dbReference type="ARBA" id="ARBA00022737"/>
    </source>
</evidence>
<keyword evidence="3" id="KW-0732">Signal</keyword>
<feature type="domain" description="Cadherin" evidence="9">
    <location>
        <begin position="1557"/>
        <end position="1649"/>
    </location>
</feature>
<keyword evidence="6" id="KW-0130">Cell adhesion</keyword>
<dbReference type="InterPro" id="IPR006644">
    <property type="entry name" value="Cadg"/>
</dbReference>
<feature type="domain" description="Cadherin" evidence="9">
    <location>
        <begin position="1354"/>
        <end position="1446"/>
    </location>
</feature>
<keyword evidence="2" id="KW-0812">Transmembrane</keyword>
<dbReference type="GO" id="GO:0005911">
    <property type="term" value="C:cell-cell junction"/>
    <property type="evidence" value="ECO:0007669"/>
    <property type="project" value="TreeGrafter"/>
</dbReference>
<dbReference type="InterPro" id="IPR013517">
    <property type="entry name" value="FG-GAP"/>
</dbReference>
<keyword evidence="5" id="KW-0106">Calcium</keyword>
<feature type="domain" description="Cadherin" evidence="9">
    <location>
        <begin position="1150"/>
        <end position="1242"/>
    </location>
</feature>
<reference evidence="10 11" key="1">
    <citation type="submission" date="2017-06" db="EMBL/GenBank/DDBJ databases">
        <authorList>
            <person name="Kim H.J."/>
            <person name="Triplett B.A."/>
        </authorList>
    </citation>
    <scope>NUCLEOTIDE SEQUENCE [LARGE SCALE GENOMIC DNA]</scope>
    <source>
        <strain evidence="10 11">DSM 19307</strain>
    </source>
</reference>
<dbReference type="PROSITE" id="PS50268">
    <property type="entry name" value="CADHERIN_2"/>
    <property type="match status" value="9"/>
</dbReference>
<dbReference type="SUPFAM" id="SSF69318">
    <property type="entry name" value="Integrin alpha N-terminal domain"/>
    <property type="match status" value="2"/>
</dbReference>
<evidence type="ECO:0000256" key="1">
    <source>
        <dbReference type="ARBA" id="ARBA00004370"/>
    </source>
</evidence>
<dbReference type="SUPFAM" id="SSF49313">
    <property type="entry name" value="Cadherin-like"/>
    <property type="match status" value="9"/>
</dbReference>
<feature type="domain" description="Cadherin" evidence="9">
    <location>
        <begin position="1038"/>
        <end position="1140"/>
    </location>
</feature>
<dbReference type="InterPro" id="IPR050971">
    <property type="entry name" value="Cadherin-domain_protein"/>
</dbReference>
<feature type="domain" description="Cadherin" evidence="9">
    <location>
        <begin position="1252"/>
        <end position="1344"/>
    </location>
</feature>
<evidence type="ECO:0000256" key="3">
    <source>
        <dbReference type="ARBA" id="ARBA00022729"/>
    </source>
</evidence>
<sequence>MNHYQRLLFNSTRTKYFKFKSRLEKNIANGTFQSMPYRKKKSLISKVEKFRKRLEFWNLSLRGAMVAGSIAGAALVPSIASAQNIDPNIYLNKTSGSSISAPRDIVAINIDQDEDLELIISTSVGGEIGNWDGKDSYELSAPNSLQYARQLLLAGDIDGDSDMDLIFTNNGDFTYLYKAINTGIGTFNVDSIGEIERPDDIELVDWDSDGDLDIVSASGSDYLEIFENNDGDFTPLADLDLGANSFVSNVTSFEFADMDADGDMDLIHVAYYNTSPYRGNVYVLENTLDGVGTPVFDTANPTYSYEKYYSRIDGIELLDFDGDGDDDIFFFDNGSGFLLSNQFEEGYSLSFNTVSVDGLSPAGTITEAVSGDFDNDGNDELIVAGSSSNRLLSYNGSVLQGYGGGLGGEIGEVTGYLNSLFVADLNQDGNLDLAATDSRALEVGTYFDNAAPFIGGFSGDLIVDENVEIGTSLGTFVFTDIQGDPITATLAGEDASYFSLDAGTGVLTINAELDWETKGSDLSLLFNLSDGMKSRVTGGVVKINNLPELGNGTFRVDPVKTFGDRTVDIFVPGDYDMDGDVDMFLTSSSGQFDNSLLQHNEGSFSDVYLSAFSSQQNAAAFVHTYAMQDLIVHDSEVDEIRLIRNGDSGFSGGYTTLQTGITDVNQMVTGDFDGDGLFEVAVRATNSLGYNVVHTFEDRNGWTNNQYFLMSNGSSGLLDGVGTFDEIAIAKINDDDYGDLIATTRNGDDVIFLGGTYLGPGDYGFSGSFTSVITDSDGGETELSIGDIDGDGSQDIAIMRWDNSTNYQIHVDIHLNDGTGSFNRNQTIALGGEFWGNIDLADIDGDADLDLITTNLKAVDVGGEFDISMSLETFTNIGSGYFNAFQTIDEIGGENFKMMDVDGDDDLDLVLHGDMAAPTGEEFQLKVFKNVNVSPTAINLSSSSFDEHLALDTEIATISIEDLNIGDNHVLSLVTGDGSNDEHNSYFTIDGNSLKLTKNVRFEDTPELYILVSAYDGHQTFEQPITINVNDINQAPTAIDLSSTSFDESTIGGTAVADISATDPNGGDIHTFSFATGDGSNDADNSKFAIEGDQLILLQSIANENQGSVNLYLEVTDSFGETFEQAVTLTVNNVNSAPTGIQLSATSFDEDTSAGTSVATLSADDVDGADTHSFDLVSGDGSNDTDNSKFAIEGSQLILLQSIANEDQGSVNLYLEVTDSFGETFEQAVTLTVNNVNSAPTGIQLSTTSFDEDTSAGTSVATLSADDVDGADTHSFDLVSGDGSNDTDNDKFAIEGDQLILLQSIANEDQGSVNLYLEVTDSFGETFEQAITLTVNNVNSAPTGIQLSTTSFDEDTSAGTSVATLSADDADDADTHSFDLVSGDGSNDTDNDKFAIEGDQLILLQSIANEDQGSVNLYLEVTDSFGETFEQAITLDVNNTNSIPTGIQLSSTSFDEGIEASSTVATLSAEDLDSGDSHTFSLSTGDGSNDSDNSKFLIDGNQLVIKSSPSFETQSSYNIYLSAEDSEGSVEQAFVLTVNNINSSPTGIQLDATSFDENTIVGSSVATLTADDADETDTHSFDLVAGDGSNDADNSKFTIEGDQLILLQSISQEDQSSVSLYMEVTDSFGETFEQAVTLTVNNVNSVPTAIELSTTAIDEHIAAGSSVATISAVDVDENDTHAFQLVAGDGTNDADNNKFLIDGNQLVIKQAPSFETQASYNIHVSASDSEGSVAQAFEITVNDINQAPTSISLSVTALDENIQIGATAATIEVTDANLEDSHTYVLVEGDGTNDVDNGKFVIQGNALILISELEFNDQSSVNINLRATDSFGESLTQAFSLTLNEVLGVGDEIQNDLGIYPNPGIENFQVKLENEFTGEVIMKVSDLSGRQIHELIIMKTTRILTQTIEMSSAEPGVYIVEMLIGDQTILQRWIKRN</sequence>
<dbReference type="InterPro" id="IPR026444">
    <property type="entry name" value="Secre_tail"/>
</dbReference>
<protein>
    <submittedName>
        <fullName evidence="10">Por secretion system C-terminal sorting domain-containing protein</fullName>
    </submittedName>
</protein>
<keyword evidence="11" id="KW-1185">Reference proteome</keyword>
<feature type="domain" description="Cadherin" evidence="9">
    <location>
        <begin position="1649"/>
        <end position="1750"/>
    </location>
</feature>
<feature type="domain" description="Cadherin" evidence="9">
    <location>
        <begin position="463"/>
        <end position="560"/>
    </location>
</feature>
<dbReference type="Gene3D" id="2.130.10.130">
    <property type="entry name" value="Integrin alpha, N-terminal"/>
    <property type="match status" value="1"/>
</dbReference>
<dbReference type="PANTHER" id="PTHR24025">
    <property type="entry name" value="DESMOGLEIN FAMILY MEMBER"/>
    <property type="match status" value="1"/>
</dbReference>
<comment type="subcellular location">
    <subcellularLocation>
        <location evidence="1">Membrane</location>
    </subcellularLocation>
</comment>
<dbReference type="NCBIfam" id="TIGR04183">
    <property type="entry name" value="Por_Secre_tail"/>
    <property type="match status" value="1"/>
</dbReference>
<feature type="domain" description="Cadherin" evidence="9">
    <location>
        <begin position="937"/>
        <end position="1038"/>
    </location>
</feature>
<evidence type="ECO:0000313" key="11">
    <source>
        <dbReference type="Proteomes" id="UP000198393"/>
    </source>
</evidence>
<dbReference type="GO" id="GO:0016020">
    <property type="term" value="C:membrane"/>
    <property type="evidence" value="ECO:0007669"/>
    <property type="project" value="UniProtKB-SubCell"/>
</dbReference>
<evidence type="ECO:0000256" key="2">
    <source>
        <dbReference type="ARBA" id="ARBA00022692"/>
    </source>
</evidence>
<dbReference type="OrthoDB" id="909218at2"/>
<dbReference type="SMART" id="SM00736">
    <property type="entry name" value="CADG"/>
    <property type="match status" value="3"/>
</dbReference>
<dbReference type="EMBL" id="FZPD01000002">
    <property type="protein sequence ID" value="SNS80670.1"/>
    <property type="molecule type" value="Genomic_DNA"/>
</dbReference>
<proteinExistence type="predicted"/>
<evidence type="ECO:0000259" key="9">
    <source>
        <dbReference type="PROSITE" id="PS50268"/>
    </source>
</evidence>
<evidence type="ECO:0000256" key="8">
    <source>
        <dbReference type="ARBA" id="ARBA00023136"/>
    </source>
</evidence>
<dbReference type="Proteomes" id="UP000198393">
    <property type="component" value="Unassembled WGS sequence"/>
</dbReference>
<dbReference type="GO" id="GO:0005509">
    <property type="term" value="F:calcium ion binding"/>
    <property type="evidence" value="ECO:0007669"/>
    <property type="project" value="InterPro"/>
</dbReference>
<dbReference type="RefSeq" id="WP_089356057.1">
    <property type="nucleotide sequence ID" value="NZ_FZPD01000002.1"/>
</dbReference>
<dbReference type="GO" id="GO:0007156">
    <property type="term" value="P:homophilic cell adhesion via plasma membrane adhesion molecules"/>
    <property type="evidence" value="ECO:0007669"/>
    <property type="project" value="InterPro"/>
</dbReference>
<dbReference type="Pfam" id="PF18962">
    <property type="entry name" value="Por_Secre_tail"/>
    <property type="match status" value="1"/>
</dbReference>
<evidence type="ECO:0000256" key="7">
    <source>
        <dbReference type="ARBA" id="ARBA00022989"/>
    </source>
</evidence>
<gene>
    <name evidence="10" type="ORF">SAMN05421640_1312</name>
</gene>